<dbReference type="Proteomes" id="UP000245474">
    <property type="component" value="Unassembled WGS sequence"/>
</dbReference>
<evidence type="ECO:0000256" key="6">
    <source>
        <dbReference type="ARBA" id="ARBA00022842"/>
    </source>
</evidence>
<keyword evidence="5 8" id="KW-0378">Hydrolase</keyword>
<dbReference type="CDD" id="cd09881">
    <property type="entry name" value="PIN_VapC4-5_FitB-like"/>
    <property type="match status" value="1"/>
</dbReference>
<dbReference type="InterPro" id="IPR022907">
    <property type="entry name" value="VapC_family"/>
</dbReference>
<comment type="cofactor">
    <cofactor evidence="1 8">
        <name>Mg(2+)</name>
        <dbReference type="ChEBI" id="CHEBI:18420"/>
    </cofactor>
</comment>
<evidence type="ECO:0000256" key="7">
    <source>
        <dbReference type="ARBA" id="ARBA00038093"/>
    </source>
</evidence>
<evidence type="ECO:0000313" key="10">
    <source>
        <dbReference type="EMBL" id="PWG61442.1"/>
    </source>
</evidence>
<keyword evidence="4 8" id="KW-0479">Metal-binding</keyword>
<dbReference type="PANTHER" id="PTHR33653">
    <property type="entry name" value="RIBONUCLEASE VAPC2"/>
    <property type="match status" value="1"/>
</dbReference>
<evidence type="ECO:0000256" key="4">
    <source>
        <dbReference type="ARBA" id="ARBA00022723"/>
    </source>
</evidence>
<dbReference type="GO" id="GO:0004540">
    <property type="term" value="F:RNA nuclease activity"/>
    <property type="evidence" value="ECO:0007669"/>
    <property type="project" value="InterPro"/>
</dbReference>
<evidence type="ECO:0000256" key="5">
    <source>
        <dbReference type="ARBA" id="ARBA00022801"/>
    </source>
</evidence>
<dbReference type="SUPFAM" id="SSF88723">
    <property type="entry name" value="PIN domain-like"/>
    <property type="match status" value="1"/>
</dbReference>
<evidence type="ECO:0000256" key="8">
    <source>
        <dbReference type="HAMAP-Rule" id="MF_00265"/>
    </source>
</evidence>
<reference evidence="10 11" key="1">
    <citation type="submission" date="2018-05" db="EMBL/GenBank/DDBJ databases">
        <title>Spiribacter halobius sp. nov., a moderately halophilic bacterium isolated from marine solar saltern.</title>
        <authorList>
            <person name="Zheng W.-S."/>
            <person name="Lu D.-C."/>
            <person name="Du Z.-J."/>
        </authorList>
    </citation>
    <scope>NUCLEOTIDE SEQUENCE [LARGE SCALE GENOMIC DNA]</scope>
    <source>
        <strain evidence="10 11">E85</strain>
    </source>
</reference>
<keyword evidence="11" id="KW-1185">Reference proteome</keyword>
<evidence type="ECO:0000256" key="1">
    <source>
        <dbReference type="ARBA" id="ARBA00001946"/>
    </source>
</evidence>
<dbReference type="HAMAP" id="MF_00265">
    <property type="entry name" value="VapC_Nob1"/>
    <property type="match status" value="1"/>
</dbReference>
<dbReference type="GO" id="GO:0000287">
    <property type="term" value="F:magnesium ion binding"/>
    <property type="evidence" value="ECO:0007669"/>
    <property type="project" value="UniProtKB-UniRule"/>
</dbReference>
<sequence length="136" mass="14855">MYLLDTNILSEVVRRHPDAGVVRRLGENTSASLFGSAVTRYELRYGAALRDDADDFWARIADQLLPLVTWVPVTQAVAERAGVLAASLRRQGRPCGSLDPLLAATALEAGLILVTRNTRHFEPVPGIAVENWFAAD</sequence>
<organism evidence="10 11">
    <name type="scientific">Sediminicurvatus halobius</name>
    <dbReference type="NCBI Taxonomy" id="2182432"/>
    <lineage>
        <taxon>Bacteria</taxon>
        <taxon>Pseudomonadati</taxon>
        <taxon>Pseudomonadota</taxon>
        <taxon>Gammaproteobacteria</taxon>
        <taxon>Chromatiales</taxon>
        <taxon>Ectothiorhodospiraceae</taxon>
        <taxon>Sediminicurvatus</taxon>
    </lineage>
</organism>
<dbReference type="InterPro" id="IPR050556">
    <property type="entry name" value="Type_II_TA_system_RNase"/>
</dbReference>
<evidence type="ECO:0000256" key="2">
    <source>
        <dbReference type="ARBA" id="ARBA00022649"/>
    </source>
</evidence>
<dbReference type="Pfam" id="PF01850">
    <property type="entry name" value="PIN"/>
    <property type="match status" value="1"/>
</dbReference>
<dbReference type="EMBL" id="QFFI01000035">
    <property type="protein sequence ID" value="PWG61442.1"/>
    <property type="molecule type" value="Genomic_DNA"/>
</dbReference>
<comment type="similarity">
    <text evidence="7 8">Belongs to the PINc/VapC protein family.</text>
</comment>
<gene>
    <name evidence="8" type="primary">vapC</name>
    <name evidence="10" type="ORF">DEM34_16570</name>
</gene>
<dbReference type="OrthoDB" id="9804823at2"/>
<evidence type="ECO:0000313" key="11">
    <source>
        <dbReference type="Proteomes" id="UP000245474"/>
    </source>
</evidence>
<keyword evidence="2 8" id="KW-1277">Toxin-antitoxin system</keyword>
<evidence type="ECO:0000259" key="9">
    <source>
        <dbReference type="Pfam" id="PF01850"/>
    </source>
</evidence>
<dbReference type="InterPro" id="IPR002716">
    <property type="entry name" value="PIN_dom"/>
</dbReference>
<dbReference type="GO" id="GO:0016787">
    <property type="term" value="F:hydrolase activity"/>
    <property type="evidence" value="ECO:0007669"/>
    <property type="project" value="UniProtKB-KW"/>
</dbReference>
<protein>
    <recommendedName>
        <fullName evidence="8">Ribonuclease VapC</fullName>
        <shortName evidence="8">RNase VapC</shortName>
        <ecNumber evidence="8">3.1.-.-</ecNumber>
    </recommendedName>
    <alternativeName>
        <fullName evidence="8">Toxin VapC</fullName>
    </alternativeName>
</protein>
<dbReference type="RefSeq" id="WP_109679944.1">
    <property type="nucleotide sequence ID" value="NZ_CP086615.1"/>
</dbReference>
<keyword evidence="8" id="KW-0800">Toxin</keyword>
<feature type="binding site" evidence="8">
    <location>
        <position position="99"/>
    </location>
    <ligand>
        <name>Mg(2+)</name>
        <dbReference type="ChEBI" id="CHEBI:18420"/>
    </ligand>
</feature>
<dbReference type="AlphaFoldDB" id="A0A2U2MX88"/>
<evidence type="ECO:0000256" key="3">
    <source>
        <dbReference type="ARBA" id="ARBA00022722"/>
    </source>
</evidence>
<dbReference type="EC" id="3.1.-.-" evidence="8"/>
<comment type="function">
    <text evidence="8">Toxic component of a toxin-antitoxin (TA) system. An RNase.</text>
</comment>
<dbReference type="Gene3D" id="3.40.50.1010">
    <property type="entry name" value="5'-nuclease"/>
    <property type="match status" value="1"/>
</dbReference>
<feature type="domain" description="PIN" evidence="9">
    <location>
        <begin position="2"/>
        <end position="121"/>
    </location>
</feature>
<dbReference type="PANTHER" id="PTHR33653:SF1">
    <property type="entry name" value="RIBONUCLEASE VAPC2"/>
    <property type="match status" value="1"/>
</dbReference>
<accession>A0A2U2MX88</accession>
<keyword evidence="3 8" id="KW-0540">Nuclease</keyword>
<proteinExistence type="inferred from homology"/>
<name>A0A2U2MX88_9GAMM</name>
<comment type="caution">
    <text evidence="10">The sequence shown here is derived from an EMBL/GenBank/DDBJ whole genome shotgun (WGS) entry which is preliminary data.</text>
</comment>
<dbReference type="GO" id="GO:0090729">
    <property type="term" value="F:toxin activity"/>
    <property type="evidence" value="ECO:0007669"/>
    <property type="project" value="UniProtKB-KW"/>
</dbReference>
<dbReference type="InterPro" id="IPR029060">
    <property type="entry name" value="PIN-like_dom_sf"/>
</dbReference>
<feature type="binding site" evidence="8">
    <location>
        <position position="5"/>
    </location>
    <ligand>
        <name>Mg(2+)</name>
        <dbReference type="ChEBI" id="CHEBI:18420"/>
    </ligand>
</feature>
<keyword evidence="6 8" id="KW-0460">Magnesium</keyword>